<dbReference type="PANTHER" id="PTHR43182:SF1">
    <property type="entry name" value="COBALT-PRECORRIN-7 C(5)-METHYLTRANSFERASE"/>
    <property type="match status" value="1"/>
</dbReference>
<keyword evidence="4" id="KW-0808">Transferase</keyword>
<dbReference type="Proteomes" id="UP000190037">
    <property type="component" value="Unassembled WGS sequence"/>
</dbReference>
<dbReference type="UniPathway" id="UPA00148"/>
<dbReference type="InterPro" id="IPR012818">
    <property type="entry name" value="CbiE"/>
</dbReference>
<evidence type="ECO:0000259" key="7">
    <source>
        <dbReference type="Pfam" id="PF00590"/>
    </source>
</evidence>
<dbReference type="InterPro" id="IPR014777">
    <property type="entry name" value="4pyrrole_Mease_sub1"/>
</dbReference>
<dbReference type="CDD" id="cd11644">
    <property type="entry name" value="Precorrin-6Y-MT"/>
    <property type="match status" value="1"/>
</dbReference>
<gene>
    <name evidence="8" type="ORF">B4N89_04625</name>
</gene>
<dbReference type="NCBIfam" id="TIGR02467">
    <property type="entry name" value="CbiE"/>
    <property type="match status" value="1"/>
</dbReference>
<dbReference type="Gene3D" id="3.40.1010.10">
    <property type="entry name" value="Cobalt-precorrin-4 Transmethylase, Domain 1"/>
    <property type="match status" value="1"/>
</dbReference>
<comment type="caution">
    <text evidence="8">The sequence shown here is derived from an EMBL/GenBank/DDBJ whole genome shotgun (WGS) entry which is preliminary data.</text>
</comment>
<proteinExistence type="predicted"/>
<dbReference type="GO" id="GO:0032259">
    <property type="term" value="P:methylation"/>
    <property type="evidence" value="ECO:0007669"/>
    <property type="project" value="UniProtKB-KW"/>
</dbReference>
<dbReference type="Gene3D" id="3.40.50.150">
    <property type="entry name" value="Vaccinia Virus protein VP39"/>
    <property type="match status" value="1"/>
</dbReference>
<dbReference type="InterPro" id="IPR000878">
    <property type="entry name" value="4pyrrol_Mease"/>
</dbReference>
<keyword evidence="2" id="KW-0169">Cobalamin biosynthesis</keyword>
<dbReference type="SUPFAM" id="SSF53335">
    <property type="entry name" value="S-adenosyl-L-methionine-dependent methyltransferases"/>
    <property type="match status" value="1"/>
</dbReference>
<evidence type="ECO:0000256" key="3">
    <source>
        <dbReference type="ARBA" id="ARBA00022603"/>
    </source>
</evidence>
<evidence type="ECO:0000313" key="8">
    <source>
        <dbReference type="EMBL" id="OPC80324.1"/>
    </source>
</evidence>
<evidence type="ECO:0000313" key="9">
    <source>
        <dbReference type="Proteomes" id="UP000190037"/>
    </source>
</evidence>
<protein>
    <submittedName>
        <fullName evidence="8">Cobalamin biosynthesis bifunctional protein CbiET</fullName>
    </submittedName>
</protein>
<dbReference type="InterPro" id="IPR050714">
    <property type="entry name" value="Cobalamin_biosynth_MTase"/>
</dbReference>
<dbReference type="PANTHER" id="PTHR43182">
    <property type="entry name" value="COBALT-PRECORRIN-6B C(15)-METHYLTRANSFERASE (DECARBOXYLATING)"/>
    <property type="match status" value="1"/>
</dbReference>
<reference evidence="8 9" key="1">
    <citation type="submission" date="2017-03" db="EMBL/GenBank/DDBJ databases">
        <title>Draft genome sequence of Streptomyces scabrisporus NF3, endophyte isolated from Amphipterygium adstringens.</title>
        <authorList>
            <person name="Vazquez M."/>
            <person name="Ceapa C.D."/>
            <person name="Rodriguez Luna D."/>
            <person name="Sanchez Esquivel S."/>
        </authorList>
    </citation>
    <scope>NUCLEOTIDE SEQUENCE [LARGE SCALE GENOMIC DNA]</scope>
    <source>
        <strain evidence="8 9">NF3</strain>
    </source>
</reference>
<dbReference type="InterPro" id="IPR014776">
    <property type="entry name" value="4pyrrole_Mease_sub2"/>
</dbReference>
<evidence type="ECO:0000256" key="4">
    <source>
        <dbReference type="ARBA" id="ARBA00022679"/>
    </source>
</evidence>
<organism evidence="8 9">
    <name type="scientific">Embleya scabrispora</name>
    <dbReference type="NCBI Taxonomy" id="159449"/>
    <lineage>
        <taxon>Bacteria</taxon>
        <taxon>Bacillati</taxon>
        <taxon>Actinomycetota</taxon>
        <taxon>Actinomycetes</taxon>
        <taxon>Kitasatosporales</taxon>
        <taxon>Streptomycetaceae</taxon>
        <taxon>Embleya</taxon>
    </lineage>
</organism>
<sequence length="438" mass="45236">MSRAISRAARTRGMAEREAGSGPAAASPQARPVSVVGIGDDGWAGLSEAARALVREAEVLVGGARHLAMARTTGAERVAWPSPFRVDFVAHLAASRRVCVLASGDPMFHGVGATLVATLGADRVTVVPVASSASLACARLGWSTQTVALVSAVGRPLDTLTAELAADRRVLVLSADGLTPGRAAALLVARGFGTSEVTVLEHLGGPAESVWRGTADALAAAPERRFADLNVVAVVCGPGPGLSRLAGLPDDVYAHDGQLTKREIRAVTLAGLGPRPGELLWDVGAGSGSIGIEWMRAHPSCRAIGFEARADRAERAEANAVALGVPGLRIVRGRAPDVLPEGETPDAVFVGGGLTVPGVVERCWSALRPGGRLVANAVVAETEAELVRHRASYGGELTRLQITRATPVGRFTGWRPAMPVTQWVVVKPAGPEPGVTHP</sequence>
<keyword evidence="9" id="KW-1185">Reference proteome</keyword>
<feature type="region of interest" description="Disordered" evidence="6">
    <location>
        <begin position="1"/>
        <end position="31"/>
    </location>
</feature>
<dbReference type="CDD" id="cd02440">
    <property type="entry name" value="AdoMet_MTases"/>
    <property type="match status" value="1"/>
</dbReference>
<dbReference type="Pfam" id="PF00590">
    <property type="entry name" value="TP_methylase"/>
    <property type="match status" value="1"/>
</dbReference>
<dbReference type="Gene3D" id="3.30.950.10">
    <property type="entry name" value="Methyltransferase, Cobalt-precorrin-4 Transmethylase, Domain 2"/>
    <property type="match status" value="1"/>
</dbReference>
<dbReference type="PIRSF" id="PIRSF036428">
    <property type="entry name" value="CobL"/>
    <property type="match status" value="1"/>
</dbReference>
<dbReference type="NCBIfam" id="TIGR02469">
    <property type="entry name" value="CbiT"/>
    <property type="match status" value="1"/>
</dbReference>
<feature type="compositionally biased region" description="Low complexity" evidence="6">
    <location>
        <begin position="20"/>
        <end position="31"/>
    </location>
</feature>
<dbReference type="EMBL" id="MWQN01000001">
    <property type="protein sequence ID" value="OPC80324.1"/>
    <property type="molecule type" value="Genomic_DNA"/>
</dbReference>
<dbReference type="STRING" id="159449.B4N89_04625"/>
<keyword evidence="3" id="KW-0489">Methyltransferase</keyword>
<dbReference type="InterPro" id="IPR006365">
    <property type="entry name" value="Cbl_synth_CobL"/>
</dbReference>
<evidence type="ECO:0000256" key="2">
    <source>
        <dbReference type="ARBA" id="ARBA00022573"/>
    </source>
</evidence>
<accession>A0A1T3NU62</accession>
<dbReference type="AlphaFoldDB" id="A0A1T3NU62"/>
<comment type="pathway">
    <text evidence="1">Cofactor biosynthesis; adenosylcobalamin biosynthesis.</text>
</comment>
<evidence type="ECO:0000256" key="5">
    <source>
        <dbReference type="ARBA" id="ARBA00022691"/>
    </source>
</evidence>
<keyword evidence="5" id="KW-0949">S-adenosyl-L-methionine</keyword>
<name>A0A1T3NU62_9ACTN</name>
<evidence type="ECO:0000256" key="1">
    <source>
        <dbReference type="ARBA" id="ARBA00004953"/>
    </source>
</evidence>
<dbReference type="GO" id="GO:0009236">
    <property type="term" value="P:cobalamin biosynthetic process"/>
    <property type="evidence" value="ECO:0007669"/>
    <property type="project" value="UniProtKB-UniPathway"/>
</dbReference>
<dbReference type="SUPFAM" id="SSF53790">
    <property type="entry name" value="Tetrapyrrole methylase"/>
    <property type="match status" value="1"/>
</dbReference>
<dbReference type="GO" id="GO:0008276">
    <property type="term" value="F:protein methyltransferase activity"/>
    <property type="evidence" value="ECO:0007669"/>
    <property type="project" value="InterPro"/>
</dbReference>
<evidence type="ECO:0000256" key="6">
    <source>
        <dbReference type="SAM" id="MobiDB-lite"/>
    </source>
</evidence>
<feature type="domain" description="Tetrapyrrole methylase" evidence="7">
    <location>
        <begin position="33"/>
        <end position="218"/>
    </location>
</feature>
<dbReference type="InterPro" id="IPR029063">
    <property type="entry name" value="SAM-dependent_MTases_sf"/>
</dbReference>
<dbReference type="InterPro" id="IPR035996">
    <property type="entry name" value="4pyrrol_Methylase_sf"/>
</dbReference>
<dbReference type="InterPro" id="IPR014008">
    <property type="entry name" value="Cbl_synth_MTase_CbiT"/>
</dbReference>